<evidence type="ECO:0000256" key="2">
    <source>
        <dbReference type="ARBA" id="ARBA00022525"/>
    </source>
</evidence>
<feature type="non-terminal residue" evidence="7">
    <location>
        <position position="1"/>
    </location>
</feature>
<evidence type="ECO:0000259" key="6">
    <source>
        <dbReference type="Pfam" id="PF00082"/>
    </source>
</evidence>
<dbReference type="InterPro" id="IPR053180">
    <property type="entry name" value="Ca-binding_acidic-repeat"/>
</dbReference>
<organism evidence="7">
    <name type="scientific">marine sediment metagenome</name>
    <dbReference type="NCBI Taxonomy" id="412755"/>
    <lineage>
        <taxon>unclassified sequences</taxon>
        <taxon>metagenomes</taxon>
        <taxon>ecological metagenomes</taxon>
    </lineage>
</organism>
<proteinExistence type="predicted"/>
<name>X1GXS6_9ZZZZ</name>
<dbReference type="PANTHER" id="PTHR37467">
    <property type="entry name" value="EXPORTED CALCIUM-BINDING GLYCOPROTEIN-RELATED"/>
    <property type="match status" value="1"/>
</dbReference>
<dbReference type="InterPro" id="IPR036852">
    <property type="entry name" value="Peptidase_S8/S53_dom_sf"/>
</dbReference>
<dbReference type="Pfam" id="PF18884">
    <property type="entry name" value="TSP3_bac"/>
    <property type="match status" value="3"/>
</dbReference>
<dbReference type="SUPFAM" id="SSF103647">
    <property type="entry name" value="TSP type-3 repeat"/>
    <property type="match status" value="1"/>
</dbReference>
<evidence type="ECO:0000256" key="3">
    <source>
        <dbReference type="ARBA" id="ARBA00022729"/>
    </source>
</evidence>
<evidence type="ECO:0000256" key="1">
    <source>
        <dbReference type="ARBA" id="ARBA00004613"/>
    </source>
</evidence>
<dbReference type="Pfam" id="PF00082">
    <property type="entry name" value="Peptidase_S8"/>
    <property type="match status" value="1"/>
</dbReference>
<dbReference type="GO" id="GO:0004252">
    <property type="term" value="F:serine-type endopeptidase activity"/>
    <property type="evidence" value="ECO:0007669"/>
    <property type="project" value="InterPro"/>
</dbReference>
<keyword evidence="2" id="KW-0964">Secreted</keyword>
<evidence type="ECO:0000313" key="7">
    <source>
        <dbReference type="EMBL" id="GAH62716.1"/>
    </source>
</evidence>
<feature type="domain" description="Peptidase S8/S53" evidence="6">
    <location>
        <begin position="1"/>
        <end position="45"/>
    </location>
</feature>
<comment type="caution">
    <text evidence="7">The sequence shown here is derived from an EMBL/GenBank/DDBJ whole genome shotgun (WGS) entry which is preliminary data.</text>
</comment>
<dbReference type="AlphaFoldDB" id="X1GXS6"/>
<dbReference type="InterPro" id="IPR000209">
    <property type="entry name" value="Peptidase_S8/S53_dom"/>
</dbReference>
<dbReference type="InterPro" id="IPR028974">
    <property type="entry name" value="TSP_type-3_rpt"/>
</dbReference>
<keyword evidence="4" id="KW-0106">Calcium</keyword>
<dbReference type="EMBL" id="BARU01030333">
    <property type="protein sequence ID" value="GAH62716.1"/>
    <property type="molecule type" value="Genomic_DNA"/>
</dbReference>
<sequence length="223" mass="24388">PMVAGTCALILSANPWFTPDDVRDILIATVEDLGDSGHDNKYGYGQINAWRAVEKANKTTPTDTDSDGLYDMEEIQLGTDPFDSDTDGDGLSDGSEVNTYGTNPLCADTDGDTMIDGWEIYYSFDPLNSADKLGDPDGDLLMNYEEHVVGSNPYVVDTDGDGLSDYQEYHVYYTDLLNIDTDLDGYTDYYELFPPPLYTPSDPNDYNSIPTVGGVPGGPGFFQ</sequence>
<reference evidence="7" key="1">
    <citation type="journal article" date="2014" name="Front. Microbiol.">
        <title>High frequency of phylogenetically diverse reductive dehalogenase-homologous genes in deep subseafloor sedimentary metagenomes.</title>
        <authorList>
            <person name="Kawai M."/>
            <person name="Futagami T."/>
            <person name="Toyoda A."/>
            <person name="Takaki Y."/>
            <person name="Nishi S."/>
            <person name="Hori S."/>
            <person name="Arai W."/>
            <person name="Tsubouchi T."/>
            <person name="Morono Y."/>
            <person name="Uchiyama I."/>
            <person name="Ito T."/>
            <person name="Fujiyama A."/>
            <person name="Inagaki F."/>
            <person name="Takami H."/>
        </authorList>
    </citation>
    <scope>NUCLEOTIDE SEQUENCE</scope>
    <source>
        <strain evidence="7">Expedition CK06-06</strain>
    </source>
</reference>
<dbReference type="GO" id="GO:0005509">
    <property type="term" value="F:calcium ion binding"/>
    <property type="evidence" value="ECO:0007669"/>
    <property type="project" value="InterPro"/>
</dbReference>
<dbReference type="Gene3D" id="3.40.50.200">
    <property type="entry name" value="Peptidase S8/S53 domain"/>
    <property type="match status" value="1"/>
</dbReference>
<dbReference type="SUPFAM" id="SSF52743">
    <property type="entry name" value="Subtilisin-like"/>
    <property type="match status" value="1"/>
</dbReference>
<dbReference type="PROSITE" id="PS51892">
    <property type="entry name" value="SUBTILASE"/>
    <property type="match status" value="1"/>
</dbReference>
<keyword evidence="3" id="KW-0732">Signal</keyword>
<evidence type="ECO:0000256" key="5">
    <source>
        <dbReference type="SAM" id="MobiDB-lite"/>
    </source>
</evidence>
<dbReference type="InterPro" id="IPR059100">
    <property type="entry name" value="TSP3_bac"/>
</dbReference>
<protein>
    <recommendedName>
        <fullName evidence="6">Peptidase S8/S53 domain-containing protein</fullName>
    </recommendedName>
</protein>
<accession>X1GXS6</accession>
<dbReference type="PANTHER" id="PTHR37467:SF1">
    <property type="entry name" value="EXPORTED CALCIUM-BINDING GLYCOPROTEIN"/>
    <property type="match status" value="1"/>
</dbReference>
<feature type="region of interest" description="Disordered" evidence="5">
    <location>
        <begin position="78"/>
        <end position="104"/>
    </location>
</feature>
<evidence type="ECO:0000256" key="4">
    <source>
        <dbReference type="ARBA" id="ARBA00022837"/>
    </source>
</evidence>
<comment type="subcellular location">
    <subcellularLocation>
        <location evidence="1">Secreted</location>
    </subcellularLocation>
</comment>
<dbReference type="GO" id="GO:0006508">
    <property type="term" value="P:proteolysis"/>
    <property type="evidence" value="ECO:0007669"/>
    <property type="project" value="InterPro"/>
</dbReference>
<gene>
    <name evidence="7" type="ORF">S03H2_48149</name>
</gene>